<evidence type="ECO:0000256" key="2">
    <source>
        <dbReference type="ARBA" id="ARBA00023239"/>
    </source>
</evidence>
<dbReference type="CDD" id="cd03416">
    <property type="entry name" value="CbiX_SirB_N"/>
    <property type="match status" value="1"/>
</dbReference>
<accession>A0AAT9FGE6</accession>
<protein>
    <recommendedName>
        <fullName evidence="4">Cobalamin biosynthesis protein CbiX</fullName>
    </recommendedName>
</protein>
<dbReference type="PANTHER" id="PTHR33542">
    <property type="entry name" value="SIROHYDROCHLORIN FERROCHELATASE, CHLOROPLASTIC"/>
    <property type="match status" value="1"/>
</dbReference>
<reference evidence="3" key="1">
    <citation type="submission" date="2024-07" db="EMBL/GenBank/DDBJ databases">
        <title>Complete genome sequence of Verrucomicrobiaceae bacterium NT6N.</title>
        <authorList>
            <person name="Huang C."/>
            <person name="Takami H."/>
            <person name="Hamasaki K."/>
        </authorList>
    </citation>
    <scope>NUCLEOTIDE SEQUENCE</scope>
    <source>
        <strain evidence="3">NT6N</strain>
    </source>
</reference>
<dbReference type="Gene3D" id="3.40.50.1400">
    <property type="match status" value="2"/>
</dbReference>
<keyword evidence="2" id="KW-0456">Lyase</keyword>
<keyword evidence="1" id="KW-0479">Metal-binding</keyword>
<name>A0AAT9FGE6_9BACT</name>
<sequence length="254" mass="27998">MSNQKKTALLILGHGSSKHPESSASVRMHTEVLRERGDFAEVHCAFLKEEPFIADALDKIEAENICIVPDFLAEGYFTRQVIPELLKLDQQPETVRYCPPVGTNDMMQQLIEMAAMADMKDWKPEQTSLLLVGHGSTKNSKSKQTLLDHIEALKQTSPFAQITDVWLEEAPFVQDWQQFVTEKQVLVLPFLLSNGQHGGWDIPAELGIGKGDVVHGVTHTLQGRNVRIAPALGTSPQFAGVIAAIAHIWGGQGT</sequence>
<dbReference type="EMBL" id="AP026866">
    <property type="protein sequence ID" value="BDS05046.1"/>
    <property type="molecule type" value="Genomic_DNA"/>
</dbReference>
<dbReference type="AlphaFoldDB" id="A0AAT9FGE6"/>
<dbReference type="InterPro" id="IPR002762">
    <property type="entry name" value="CbiX-like"/>
</dbReference>
<gene>
    <name evidence="3" type="ORF">NT6N_00860</name>
</gene>
<evidence type="ECO:0000256" key="1">
    <source>
        <dbReference type="ARBA" id="ARBA00022723"/>
    </source>
</evidence>
<evidence type="ECO:0008006" key="4">
    <source>
        <dbReference type="Google" id="ProtNLM"/>
    </source>
</evidence>
<organism evidence="3">
    <name type="scientific">Oceaniferula spumae</name>
    <dbReference type="NCBI Taxonomy" id="2979115"/>
    <lineage>
        <taxon>Bacteria</taxon>
        <taxon>Pseudomonadati</taxon>
        <taxon>Verrucomicrobiota</taxon>
        <taxon>Verrucomicrobiia</taxon>
        <taxon>Verrucomicrobiales</taxon>
        <taxon>Verrucomicrobiaceae</taxon>
        <taxon>Oceaniferula</taxon>
    </lineage>
</organism>
<evidence type="ECO:0000313" key="3">
    <source>
        <dbReference type="EMBL" id="BDS05046.1"/>
    </source>
</evidence>
<dbReference type="GO" id="GO:0046872">
    <property type="term" value="F:metal ion binding"/>
    <property type="evidence" value="ECO:0007669"/>
    <property type="project" value="UniProtKB-KW"/>
</dbReference>
<dbReference type="PANTHER" id="PTHR33542:SF3">
    <property type="entry name" value="SIROHYDROCHLORIN FERROCHELATASE, CHLOROPLASTIC"/>
    <property type="match status" value="1"/>
</dbReference>
<dbReference type="GO" id="GO:0016829">
    <property type="term" value="F:lyase activity"/>
    <property type="evidence" value="ECO:0007669"/>
    <property type="project" value="UniProtKB-KW"/>
</dbReference>
<proteinExistence type="predicted"/>
<dbReference type="KEGG" id="osu:NT6N_00860"/>
<dbReference type="InterPro" id="IPR050963">
    <property type="entry name" value="Sirohydro_Cobaltochel/CbiX"/>
</dbReference>
<dbReference type="Pfam" id="PF01903">
    <property type="entry name" value="CbiX"/>
    <property type="match status" value="2"/>
</dbReference>
<dbReference type="SUPFAM" id="SSF53800">
    <property type="entry name" value="Chelatase"/>
    <property type="match status" value="1"/>
</dbReference>